<reference evidence="2" key="1">
    <citation type="submission" date="2022-11" db="UniProtKB">
        <authorList>
            <consortium name="WormBaseParasite"/>
        </authorList>
    </citation>
    <scope>IDENTIFICATION</scope>
</reference>
<accession>A0AC34F9A5</accession>
<evidence type="ECO:0000313" key="1">
    <source>
        <dbReference type="Proteomes" id="UP000887579"/>
    </source>
</evidence>
<name>A0AC34F9A5_9BILA</name>
<protein>
    <submittedName>
        <fullName evidence="2">Uncharacterized protein</fullName>
    </submittedName>
</protein>
<proteinExistence type="predicted"/>
<dbReference type="Proteomes" id="UP000887579">
    <property type="component" value="Unplaced"/>
</dbReference>
<sequence>MEPDPFVIFIELRDEDEKLYKTEELEFNNEPTLRALKDRIIRLWDIEADYLHLFYKEIRLIRIVGSMSLTNIGINERDTVVVKHSYAVNWASLNVCYKFLTERQDLLPEDQGNTASQIKDLYAMLDEANFFIVYSLEHKAHVMLMQSRKYLGGMQAIIQTSVQAYFSQLNRKCEGKDAEFDIKFGDKKGGTHGGITCFVKMHDMDSRKYYVKTHWSGMKRSHSPDTPAPNLREIFIYALLEELGVCPRVHFILPLPGTANKTLYIATEEVPGFEEKTRMDHLNAKTENTLHMLIELHVLVCIFRIADLHSTNCGHYNHELRIIDCNVGDRSARSGVLKLCDSKKTTVSSLETYFYRGASGPANIFVSGDITTPFRHVMASAGESYRRKVTKNALKRWNILQNIERAVNRTNKLKEKMKDAGIEIVSTDDFEEYIGEIKANHNELLILLNDREDFTDDGTQGSEDDNIDVEKRE</sequence>
<dbReference type="WBParaSite" id="ES5_v2.g13690.t1">
    <property type="protein sequence ID" value="ES5_v2.g13690.t1"/>
    <property type="gene ID" value="ES5_v2.g13690"/>
</dbReference>
<evidence type="ECO:0000313" key="2">
    <source>
        <dbReference type="WBParaSite" id="ES5_v2.g13690.t1"/>
    </source>
</evidence>
<organism evidence="1 2">
    <name type="scientific">Panagrolaimus sp. ES5</name>
    <dbReference type="NCBI Taxonomy" id="591445"/>
    <lineage>
        <taxon>Eukaryota</taxon>
        <taxon>Metazoa</taxon>
        <taxon>Ecdysozoa</taxon>
        <taxon>Nematoda</taxon>
        <taxon>Chromadorea</taxon>
        <taxon>Rhabditida</taxon>
        <taxon>Tylenchina</taxon>
        <taxon>Panagrolaimomorpha</taxon>
        <taxon>Panagrolaimoidea</taxon>
        <taxon>Panagrolaimidae</taxon>
        <taxon>Panagrolaimus</taxon>
    </lineage>
</organism>